<organism evidence="2 3">
    <name type="scientific">Danaus plexippus plexippus</name>
    <dbReference type="NCBI Taxonomy" id="278856"/>
    <lineage>
        <taxon>Eukaryota</taxon>
        <taxon>Metazoa</taxon>
        <taxon>Ecdysozoa</taxon>
        <taxon>Arthropoda</taxon>
        <taxon>Hexapoda</taxon>
        <taxon>Insecta</taxon>
        <taxon>Pterygota</taxon>
        <taxon>Neoptera</taxon>
        <taxon>Endopterygota</taxon>
        <taxon>Lepidoptera</taxon>
        <taxon>Glossata</taxon>
        <taxon>Ditrysia</taxon>
        <taxon>Papilionoidea</taxon>
        <taxon>Nymphalidae</taxon>
        <taxon>Danainae</taxon>
        <taxon>Danaini</taxon>
        <taxon>Danaina</taxon>
        <taxon>Danaus</taxon>
        <taxon>Danaus</taxon>
    </lineage>
</organism>
<dbReference type="eggNOG" id="KOG4456">
    <property type="taxonomic scope" value="Eukaryota"/>
</dbReference>
<accession>A0A212ER71</accession>
<feature type="compositionally biased region" description="Polar residues" evidence="1">
    <location>
        <begin position="575"/>
        <end position="586"/>
    </location>
</feature>
<feature type="region of interest" description="Disordered" evidence="1">
    <location>
        <begin position="307"/>
        <end position="329"/>
    </location>
</feature>
<feature type="compositionally biased region" description="Basic and acidic residues" evidence="1">
    <location>
        <begin position="254"/>
        <end position="288"/>
    </location>
</feature>
<name>A0A212ER71_DANPL</name>
<comment type="caution">
    <text evidence="2">The sequence shown here is derived from an EMBL/GenBank/DDBJ whole genome shotgun (WGS) entry which is preliminary data.</text>
</comment>
<feature type="region of interest" description="Disordered" evidence="1">
    <location>
        <begin position="494"/>
        <end position="757"/>
    </location>
</feature>
<evidence type="ECO:0000256" key="1">
    <source>
        <dbReference type="SAM" id="MobiDB-lite"/>
    </source>
</evidence>
<feature type="compositionally biased region" description="Basic and acidic residues" evidence="1">
    <location>
        <begin position="11"/>
        <end position="30"/>
    </location>
</feature>
<feature type="region of interest" description="Disordered" evidence="1">
    <location>
        <begin position="11"/>
        <end position="87"/>
    </location>
</feature>
<feature type="compositionally biased region" description="Basic and acidic residues" evidence="1">
    <location>
        <begin position="44"/>
        <end position="57"/>
    </location>
</feature>
<dbReference type="InParanoid" id="A0A212ER71"/>
<evidence type="ECO:0000313" key="3">
    <source>
        <dbReference type="Proteomes" id="UP000007151"/>
    </source>
</evidence>
<dbReference type="KEGG" id="dpl:KGM_210169B"/>
<feature type="compositionally biased region" description="Basic and acidic residues" evidence="1">
    <location>
        <begin position="620"/>
        <end position="655"/>
    </location>
</feature>
<keyword evidence="3" id="KW-1185">Reference proteome</keyword>
<feature type="region of interest" description="Disordered" evidence="1">
    <location>
        <begin position="796"/>
        <end position="819"/>
    </location>
</feature>
<feature type="compositionally biased region" description="Basic and acidic residues" evidence="1">
    <location>
        <begin position="201"/>
        <end position="212"/>
    </location>
</feature>
<dbReference type="EMBL" id="AGBW02013093">
    <property type="protein sequence ID" value="OWR43993.1"/>
    <property type="molecule type" value="Genomic_DNA"/>
</dbReference>
<feature type="compositionally biased region" description="Low complexity" evidence="1">
    <location>
        <begin position="656"/>
        <end position="672"/>
    </location>
</feature>
<gene>
    <name evidence="2" type="ORF">KGM_210169B</name>
</gene>
<reference evidence="2 3" key="1">
    <citation type="journal article" date="2011" name="Cell">
        <title>The monarch butterfly genome yields insights into long-distance migration.</title>
        <authorList>
            <person name="Zhan S."/>
            <person name="Merlin C."/>
            <person name="Boore J.L."/>
            <person name="Reppert S.M."/>
        </authorList>
    </citation>
    <scope>NUCLEOTIDE SEQUENCE [LARGE SCALE GENOMIC DNA]</scope>
    <source>
        <strain evidence="2">F-2</strain>
    </source>
</reference>
<proteinExistence type="predicted"/>
<dbReference type="STRING" id="278856.A0A212ER71"/>
<feature type="region of interest" description="Disordered" evidence="1">
    <location>
        <begin position="114"/>
        <end position="290"/>
    </location>
</feature>
<sequence>AAFLSLDKLKDEYLNSKSKSRDKSQKDKNHTTILQSIHEDEDETPKADEPSDNTEQRPKKRSKHEVEGMESPEIEKRQKRKASVKAQSIISKQVRGQVRIFDGNIIVLSPDVVNVNLTEKLRRENSTQKRRRRKDDDKENDPEPTIRSTYVKEEKISLPPEPIDIESVPVNVEVKQEFKEEIAMPPPPVPTARPVRSSRARLTEQEDREGNRRTRGKKAQETSTVEAEKETSVENVTASPAEKPRPKRTRRARKVSEKQENEDKIENDIEKKESDLEIKPVDTSDSEARSPVLQTIVPKTKLRVREDCGDDADQQGRGARAAGEQPAEGVRGLDCTVTISCHMDDTVVLPQAECPRAPDTPPAARKMNETVVLDKQNRTEDKRNDGIMNETVVLEKGDYTQRTSIIRLQLNRATTRWGAAGEQPAEGARGLDCTVTISCHMDDTVVLPQAECPRAPDTPPAARKMNETVVLDKQNRTEDKQKDGIMNETVVLEKDKAAAEPGDDSLLTDDESLEMKTPPNRQPPEPTSAVKEKVQQFEEMATRVTRTKTRAMTKKEVPVDPDTQTPPDRTRPVISTDTLSKMNNLIFNGKPPQISSSASKPRSNIPMKTSVTASASKISVARDDERREKEDARRKKEAMLEAKKEMQRRKREEKMSAAAAARTAAENMRRAALQAAEKERRERQIQADQGRMDRLKEVEKKKLEQARKAAETEERRKLEEAARASRLQNEQRKVEEARRRQLEEEKIMKKEAAQMQKEIERRQREFMERMKMKKLEGDRTPNKMAAIEPVYMQDGFQHLNSDEEEPPERPPPVWSTSKNRRIQLSIQSRISQHHIDRLFSVREHTPDLREIFPNIERARLKRTSSAVWRTPPRLATLDE</sequence>
<dbReference type="AlphaFoldDB" id="A0A212ER71"/>
<evidence type="ECO:0000313" key="2">
    <source>
        <dbReference type="EMBL" id="OWR43993.1"/>
    </source>
</evidence>
<feature type="compositionally biased region" description="Low complexity" evidence="1">
    <location>
        <begin position="315"/>
        <end position="329"/>
    </location>
</feature>
<feature type="compositionally biased region" description="Acidic residues" evidence="1">
    <location>
        <begin position="501"/>
        <end position="512"/>
    </location>
</feature>
<feature type="non-terminal residue" evidence="2">
    <location>
        <position position="1"/>
    </location>
</feature>
<protein>
    <submittedName>
        <fullName evidence="2">Uncharacterized protein</fullName>
    </submittedName>
</protein>
<dbReference type="Proteomes" id="UP000007151">
    <property type="component" value="Unassembled WGS sequence"/>
</dbReference>
<feature type="compositionally biased region" description="Polar residues" evidence="1">
    <location>
        <begin position="593"/>
        <end position="617"/>
    </location>
</feature>
<feature type="compositionally biased region" description="Basic and acidic residues" evidence="1">
    <location>
        <begin position="676"/>
        <end position="757"/>
    </location>
</feature>